<evidence type="ECO:0000313" key="3">
    <source>
        <dbReference type="EMBL" id="OIW33394.1"/>
    </source>
</evidence>
<feature type="region of interest" description="Disordered" evidence="2">
    <location>
        <begin position="235"/>
        <end position="288"/>
    </location>
</feature>
<feature type="compositionally biased region" description="Basic and acidic residues" evidence="2">
    <location>
        <begin position="245"/>
        <end position="264"/>
    </location>
</feature>
<evidence type="ECO:0000256" key="1">
    <source>
        <dbReference type="SAM" id="Coils"/>
    </source>
</evidence>
<keyword evidence="4" id="KW-1185">Reference proteome</keyword>
<dbReference type="EMBL" id="KV875094">
    <property type="protein sequence ID" value="OIW33394.1"/>
    <property type="molecule type" value="Genomic_DNA"/>
</dbReference>
<evidence type="ECO:0000256" key="2">
    <source>
        <dbReference type="SAM" id="MobiDB-lite"/>
    </source>
</evidence>
<feature type="compositionally biased region" description="Polar residues" evidence="2">
    <location>
        <begin position="62"/>
        <end position="77"/>
    </location>
</feature>
<dbReference type="InParanoid" id="A0A1J7JZW1"/>
<name>A0A1J7JZW1_9PEZI</name>
<proteinExistence type="predicted"/>
<dbReference type="STRING" id="1408157.A0A1J7JZW1"/>
<feature type="compositionally biased region" description="Polar residues" evidence="2">
    <location>
        <begin position="7"/>
        <end position="35"/>
    </location>
</feature>
<accession>A0A1J7JZW1</accession>
<sequence length="398" mass="44541">MHVDAWLTQQQSTLEKLSPEVTTPQSAHSTTQTLTHELPRLTLNNAALDNSTPGMVTSESFSAYASHLSPETLTSREFVQRPQPSPKTDISERQLLSPIRHKPKSPQPTPKTPASGEPTPEPFLLSAKTYTPERPLVSPKPYSSESRLNNAPTTLIPRSVTPEPFLLSSKKYTPEPRRVATDHNGLGRSRRIVVHALPHQQPTESPLSAGPPPTAAMATPVVTEDHIALQKRLMHEKRELTKKRRQEEEAREEAERRERIRLKLEALSLPHQQPTESPLPAGPPPTAAIATPVVTEDLITRQKRLMHEKRELAKKHRLEEEAREEAERRERIRLKLEAWGRAPESRSAQQQGPNVGAWPTGPQQPFTHDNVWASPYGYQGRGSEPRPHTPQGSASKKP</sequence>
<dbReference type="Proteomes" id="UP000182658">
    <property type="component" value="Unassembled WGS sequence"/>
</dbReference>
<gene>
    <name evidence="3" type="ORF">CONLIGDRAFT_677184</name>
</gene>
<feature type="compositionally biased region" description="Basic residues" evidence="2">
    <location>
        <begin position="235"/>
        <end position="244"/>
    </location>
</feature>
<feature type="region of interest" description="Disordered" evidence="2">
    <location>
        <begin position="336"/>
        <end position="398"/>
    </location>
</feature>
<feature type="region of interest" description="Disordered" evidence="2">
    <location>
        <begin position="62"/>
        <end position="159"/>
    </location>
</feature>
<reference evidence="3 4" key="1">
    <citation type="submission" date="2016-10" db="EMBL/GenBank/DDBJ databases">
        <title>Draft genome sequence of Coniochaeta ligniaria NRRL30616, a lignocellulolytic fungus for bioabatement of inhibitors in plant biomass hydrolysates.</title>
        <authorList>
            <consortium name="DOE Joint Genome Institute"/>
            <person name="Jimenez D.J."/>
            <person name="Hector R.E."/>
            <person name="Riley R."/>
            <person name="Sun H."/>
            <person name="Grigoriev I.V."/>
            <person name="Van Elsas J.D."/>
            <person name="Nichols N.N."/>
        </authorList>
    </citation>
    <scope>NUCLEOTIDE SEQUENCE [LARGE SCALE GENOMIC DNA]</scope>
    <source>
        <strain evidence="3 4">NRRL 30616</strain>
    </source>
</reference>
<feature type="coiled-coil region" evidence="1">
    <location>
        <begin position="308"/>
        <end position="335"/>
    </location>
</feature>
<evidence type="ECO:0000313" key="4">
    <source>
        <dbReference type="Proteomes" id="UP000182658"/>
    </source>
</evidence>
<keyword evidence="1" id="KW-0175">Coiled coil</keyword>
<feature type="region of interest" description="Disordered" evidence="2">
    <location>
        <begin position="1"/>
        <end position="40"/>
    </location>
</feature>
<dbReference type="AlphaFoldDB" id="A0A1J7JZW1"/>
<feature type="compositionally biased region" description="Polar residues" evidence="2">
    <location>
        <begin position="141"/>
        <end position="153"/>
    </location>
</feature>
<protein>
    <submittedName>
        <fullName evidence="3">Uncharacterized protein</fullName>
    </submittedName>
</protein>
<organism evidence="3 4">
    <name type="scientific">Coniochaeta ligniaria NRRL 30616</name>
    <dbReference type="NCBI Taxonomy" id="1408157"/>
    <lineage>
        <taxon>Eukaryota</taxon>
        <taxon>Fungi</taxon>
        <taxon>Dikarya</taxon>
        <taxon>Ascomycota</taxon>
        <taxon>Pezizomycotina</taxon>
        <taxon>Sordariomycetes</taxon>
        <taxon>Sordariomycetidae</taxon>
        <taxon>Coniochaetales</taxon>
        <taxon>Coniochaetaceae</taxon>
        <taxon>Coniochaeta</taxon>
    </lineage>
</organism>